<accession>A0A919PVB5</accession>
<sequence>MPHPTGQDLAGRDSFGEDAGRDWAVGQPGGTALAVLFAGDARWGRIGRWTSGGTAQRDARRGTSAGMFDGTPGGIGRWEVRRDCSAGRSVGLTGGWGGEFDRGGQRSASQQDSVA</sequence>
<feature type="compositionally biased region" description="Polar residues" evidence="1">
    <location>
        <begin position="106"/>
        <end position="115"/>
    </location>
</feature>
<dbReference type="EMBL" id="BONQ01000144">
    <property type="protein sequence ID" value="GIG50887.1"/>
    <property type="molecule type" value="Genomic_DNA"/>
</dbReference>
<protein>
    <submittedName>
        <fullName evidence="2">Uncharacterized protein</fullName>
    </submittedName>
</protein>
<comment type="caution">
    <text evidence="2">The sequence shown here is derived from an EMBL/GenBank/DDBJ whole genome shotgun (WGS) entry which is preliminary data.</text>
</comment>
<evidence type="ECO:0000313" key="2">
    <source>
        <dbReference type="EMBL" id="GIG50887.1"/>
    </source>
</evidence>
<dbReference type="Proteomes" id="UP000660611">
    <property type="component" value="Unassembled WGS sequence"/>
</dbReference>
<feature type="compositionally biased region" description="Basic and acidic residues" evidence="1">
    <location>
        <begin position="10"/>
        <end position="21"/>
    </location>
</feature>
<reference evidence="2" key="1">
    <citation type="submission" date="2021-01" db="EMBL/GenBank/DDBJ databases">
        <title>Whole genome shotgun sequence of Dactylosporangium siamense NBRC 106093.</title>
        <authorList>
            <person name="Komaki H."/>
            <person name="Tamura T."/>
        </authorList>
    </citation>
    <scope>NUCLEOTIDE SEQUENCE</scope>
    <source>
        <strain evidence="2">NBRC 106093</strain>
    </source>
</reference>
<feature type="region of interest" description="Disordered" evidence="1">
    <location>
        <begin position="1"/>
        <end position="23"/>
    </location>
</feature>
<feature type="region of interest" description="Disordered" evidence="1">
    <location>
        <begin position="88"/>
        <end position="115"/>
    </location>
</feature>
<proteinExistence type="predicted"/>
<dbReference type="AlphaFoldDB" id="A0A919PVB5"/>
<name>A0A919PVB5_9ACTN</name>
<gene>
    <name evidence="2" type="ORF">Dsi01nite_089280</name>
</gene>
<organism evidence="2 3">
    <name type="scientific">Dactylosporangium siamense</name>
    <dbReference type="NCBI Taxonomy" id="685454"/>
    <lineage>
        <taxon>Bacteria</taxon>
        <taxon>Bacillati</taxon>
        <taxon>Actinomycetota</taxon>
        <taxon>Actinomycetes</taxon>
        <taxon>Micromonosporales</taxon>
        <taxon>Micromonosporaceae</taxon>
        <taxon>Dactylosporangium</taxon>
    </lineage>
</organism>
<evidence type="ECO:0000256" key="1">
    <source>
        <dbReference type="SAM" id="MobiDB-lite"/>
    </source>
</evidence>
<evidence type="ECO:0000313" key="3">
    <source>
        <dbReference type="Proteomes" id="UP000660611"/>
    </source>
</evidence>
<keyword evidence="3" id="KW-1185">Reference proteome</keyword>
<feature type="region of interest" description="Disordered" evidence="1">
    <location>
        <begin position="47"/>
        <end position="74"/>
    </location>
</feature>